<dbReference type="InterPro" id="IPR050117">
    <property type="entry name" value="MAPK"/>
</dbReference>
<dbReference type="InterPro" id="IPR011009">
    <property type="entry name" value="Kinase-like_dom_sf"/>
</dbReference>
<dbReference type="GO" id="GO:0004674">
    <property type="term" value="F:protein serine/threonine kinase activity"/>
    <property type="evidence" value="ECO:0007669"/>
    <property type="project" value="UniProtKB-KW"/>
</dbReference>
<evidence type="ECO:0000256" key="2">
    <source>
        <dbReference type="ARBA" id="ARBA00022741"/>
    </source>
</evidence>
<dbReference type="GO" id="GO:0005524">
    <property type="term" value="F:ATP binding"/>
    <property type="evidence" value="ECO:0007669"/>
    <property type="project" value="UniProtKB-KW"/>
</dbReference>
<comment type="caution">
    <text evidence="5">The sequence shown here is derived from an EMBL/GenBank/DDBJ whole genome shotgun (WGS) entry which is preliminary data.</text>
</comment>
<proteinExistence type="predicted"/>
<name>A0A2T9ZJL2_9FUNG</name>
<dbReference type="PANTHER" id="PTHR24055">
    <property type="entry name" value="MITOGEN-ACTIVATED PROTEIN KINASE"/>
    <property type="match status" value="1"/>
</dbReference>
<feature type="domain" description="Protein kinase" evidence="4">
    <location>
        <begin position="1"/>
        <end position="207"/>
    </location>
</feature>
<keyword evidence="3" id="KW-0067">ATP-binding</keyword>
<dbReference type="Gene3D" id="1.10.510.10">
    <property type="entry name" value="Transferase(Phosphotransferase) domain 1"/>
    <property type="match status" value="1"/>
</dbReference>
<keyword evidence="2" id="KW-0547">Nucleotide-binding</keyword>
<dbReference type="OrthoDB" id="10020333at2759"/>
<dbReference type="Pfam" id="PF00069">
    <property type="entry name" value="Pkinase"/>
    <property type="match status" value="1"/>
</dbReference>
<evidence type="ECO:0000313" key="6">
    <source>
        <dbReference type="Proteomes" id="UP000245609"/>
    </source>
</evidence>
<dbReference type="STRING" id="133381.A0A2T9ZJL2"/>
<dbReference type="Proteomes" id="UP000245609">
    <property type="component" value="Unassembled WGS sequence"/>
</dbReference>
<dbReference type="InterPro" id="IPR000719">
    <property type="entry name" value="Prot_kinase_dom"/>
</dbReference>
<protein>
    <recommendedName>
        <fullName evidence="4">Protein kinase domain-containing protein</fullName>
    </recommendedName>
</protein>
<evidence type="ECO:0000256" key="1">
    <source>
        <dbReference type="ARBA" id="ARBA00022527"/>
    </source>
</evidence>
<evidence type="ECO:0000259" key="4">
    <source>
        <dbReference type="PROSITE" id="PS50011"/>
    </source>
</evidence>
<evidence type="ECO:0000313" key="5">
    <source>
        <dbReference type="EMBL" id="PVV04778.1"/>
    </source>
</evidence>
<reference evidence="5 6" key="1">
    <citation type="journal article" date="2018" name="MBio">
        <title>Comparative Genomics Reveals the Core Gene Toolbox for the Fungus-Insect Symbiosis.</title>
        <authorList>
            <person name="Wang Y."/>
            <person name="Stata M."/>
            <person name="Wang W."/>
            <person name="Stajich J.E."/>
            <person name="White M.M."/>
            <person name="Moncalvo J.M."/>
        </authorList>
    </citation>
    <scope>NUCLEOTIDE SEQUENCE [LARGE SCALE GENOMIC DNA]</scope>
    <source>
        <strain evidence="5 6">SC-DP-2</strain>
    </source>
</reference>
<evidence type="ECO:0000256" key="3">
    <source>
        <dbReference type="ARBA" id="ARBA00022840"/>
    </source>
</evidence>
<dbReference type="PROSITE" id="PS50011">
    <property type="entry name" value="PROTEIN_KINASE_DOM"/>
    <property type="match status" value="1"/>
</dbReference>
<keyword evidence="1" id="KW-0808">Transferase</keyword>
<dbReference type="SUPFAM" id="SSF56112">
    <property type="entry name" value="Protein kinase-like (PK-like)"/>
    <property type="match status" value="1"/>
</dbReference>
<dbReference type="SMART" id="SM00220">
    <property type="entry name" value="S_TKc"/>
    <property type="match status" value="1"/>
</dbReference>
<keyword evidence="6" id="KW-1185">Reference proteome</keyword>
<sequence length="208" mass="23746">MRIFFALLFYFQRESSEEIIQMNKAAISRSIPHLTPELASRIYRSFDENGTPGVPRKDNRPSIRANRAGTRGFRAPEVLFKIPKQTVAIDVWSAGVILLCFLTKRFPFFQSTDDTEALLEIAVLFGKVQMERLGSELGRTFYTSIPTVKNKGIRFEALVKTYSQDSWKNDKHAKEKLPFVFDLLKRCLALNPNSRITASDALAHPFLD</sequence>
<dbReference type="AlphaFoldDB" id="A0A2T9ZJL2"/>
<dbReference type="EMBL" id="MBFS01000080">
    <property type="protein sequence ID" value="PVV04778.1"/>
    <property type="molecule type" value="Genomic_DNA"/>
</dbReference>
<keyword evidence="1" id="KW-0418">Kinase</keyword>
<organism evidence="5 6">
    <name type="scientific">Smittium megazygosporum</name>
    <dbReference type="NCBI Taxonomy" id="133381"/>
    <lineage>
        <taxon>Eukaryota</taxon>
        <taxon>Fungi</taxon>
        <taxon>Fungi incertae sedis</taxon>
        <taxon>Zoopagomycota</taxon>
        <taxon>Kickxellomycotina</taxon>
        <taxon>Harpellomycetes</taxon>
        <taxon>Harpellales</taxon>
        <taxon>Legeriomycetaceae</taxon>
        <taxon>Smittium</taxon>
    </lineage>
</organism>
<keyword evidence="1" id="KW-0723">Serine/threonine-protein kinase</keyword>
<gene>
    <name evidence="5" type="ORF">BB560_000720</name>
</gene>
<accession>A0A2T9ZJL2</accession>